<evidence type="ECO:0000313" key="3">
    <source>
        <dbReference type="Proteomes" id="UP000635278"/>
    </source>
</evidence>
<accession>A0ABX0JN39</accession>
<protein>
    <recommendedName>
        <fullName evidence="4">Peptide-binding protein</fullName>
    </recommendedName>
</protein>
<proteinExistence type="predicted"/>
<feature type="compositionally biased region" description="Basic and acidic residues" evidence="1">
    <location>
        <begin position="157"/>
        <end position="168"/>
    </location>
</feature>
<dbReference type="RefSeq" id="WP_173581908.1">
    <property type="nucleotide sequence ID" value="NZ_WOTB01000002.1"/>
</dbReference>
<name>A0ABX0JN39_9PROT</name>
<gene>
    <name evidence="2" type="ORF">GOB93_02355</name>
</gene>
<feature type="region of interest" description="Disordered" evidence="1">
    <location>
        <begin position="148"/>
        <end position="177"/>
    </location>
</feature>
<evidence type="ECO:0008006" key="4">
    <source>
        <dbReference type="Google" id="ProtNLM"/>
    </source>
</evidence>
<evidence type="ECO:0000256" key="1">
    <source>
        <dbReference type="SAM" id="MobiDB-lite"/>
    </source>
</evidence>
<keyword evidence="3" id="KW-1185">Reference proteome</keyword>
<evidence type="ECO:0000313" key="2">
    <source>
        <dbReference type="EMBL" id="NHN83482.1"/>
    </source>
</evidence>
<comment type="caution">
    <text evidence="2">The sequence shown here is derived from an EMBL/GenBank/DDBJ whole genome shotgun (WGS) entry which is preliminary data.</text>
</comment>
<sequence>MTESLSKTPSAQRRSGLRAFRVPALVAAVSVTALTALPGDAAAQRPGFIPRGGYLYSGPGVNYPLVGTMPPGMQVVTWGCLSGWGWCDVSAGPLRGWAPGPALQFAYNGMMGSPVQYGAMLGLPLIPFTFDSYWGRYYRREPWFSSRDRWGGGPVRGGDRGGPGERGGRGPGGGPGR</sequence>
<dbReference type="Proteomes" id="UP000635278">
    <property type="component" value="Unassembled WGS sequence"/>
</dbReference>
<dbReference type="EMBL" id="WOTB01000002">
    <property type="protein sequence ID" value="NHN83482.1"/>
    <property type="molecule type" value="Genomic_DNA"/>
</dbReference>
<reference evidence="2 3" key="1">
    <citation type="journal article" date="2020" name="Int. J. Syst. Evol. Microbiol.">
        <title>Novel acetic acid bacteria from cider fermentations: Acetobacter conturbans sp. nov. and Acetobacter fallax sp. nov.</title>
        <authorList>
            <person name="Sombolestani A.S."/>
            <person name="Cleenwerck I."/>
            <person name="Cnockaert M."/>
            <person name="Borremans W."/>
            <person name="Wieme A.D."/>
            <person name="De Vuyst L."/>
            <person name="Vandamme P."/>
        </authorList>
    </citation>
    <scope>NUCLEOTIDE SEQUENCE [LARGE SCALE GENOMIC DNA]</scope>
    <source>
        <strain evidence="2 3">LMG 30640</strain>
    </source>
</reference>
<organism evidence="2 3">
    <name type="scientific">Acetobacter musti</name>
    <dbReference type="NCBI Taxonomy" id="864732"/>
    <lineage>
        <taxon>Bacteria</taxon>
        <taxon>Pseudomonadati</taxon>
        <taxon>Pseudomonadota</taxon>
        <taxon>Alphaproteobacteria</taxon>
        <taxon>Acetobacterales</taxon>
        <taxon>Acetobacteraceae</taxon>
        <taxon>Acetobacter</taxon>
    </lineage>
</organism>